<dbReference type="GO" id="GO:0005634">
    <property type="term" value="C:nucleus"/>
    <property type="evidence" value="ECO:0007669"/>
    <property type="project" value="UniProtKB-SubCell"/>
</dbReference>
<dbReference type="GO" id="GO:0031126">
    <property type="term" value="P:sno(s)RNA 3'-end processing"/>
    <property type="evidence" value="ECO:0007669"/>
    <property type="project" value="UniProtKB-ARBA"/>
</dbReference>
<evidence type="ECO:0000256" key="4">
    <source>
        <dbReference type="ARBA" id="ARBA00023242"/>
    </source>
</evidence>
<dbReference type="PROSITE" id="PS50102">
    <property type="entry name" value="RRM"/>
    <property type="match status" value="1"/>
</dbReference>
<reference evidence="9" key="1">
    <citation type="journal article" date="2014" name="Genome Announc.">
        <title>Genome sequence of the yeast Cyberlindnera fabianii (Hansenula fabianii).</title>
        <authorList>
            <person name="Freel K.C."/>
            <person name="Sarilar V."/>
            <person name="Neuveglise C."/>
            <person name="Devillers H."/>
            <person name="Friedrich A."/>
            <person name="Schacherer J."/>
        </authorList>
    </citation>
    <scope>NUCLEOTIDE SEQUENCE</scope>
    <source>
        <strain evidence="9">YJS4271</strain>
    </source>
</reference>
<dbReference type="Pfam" id="PF00076">
    <property type="entry name" value="RRM_1"/>
    <property type="match status" value="1"/>
</dbReference>
<dbReference type="SMART" id="SM00582">
    <property type="entry name" value="RPR"/>
    <property type="match status" value="1"/>
</dbReference>
<dbReference type="Gene3D" id="3.30.70.330">
    <property type="match status" value="1"/>
</dbReference>
<dbReference type="GO" id="GO:0031124">
    <property type="term" value="P:mRNA 3'-end processing"/>
    <property type="evidence" value="ECO:0007669"/>
    <property type="project" value="UniProtKB-ARBA"/>
</dbReference>
<sequence length="588" mass="62786">MSSNVLALFSSTLDEIKGVKTGISGSRIKKLTQIALDNVNISSQIVDKCYQNIKDVPASHKLGALYVIDSIARRYQDSAAANGQAVNASAPEGTYAHALYKFDSVIEDCLRITFDYAPEEHKDKANKLVDIWRKAGTFTESKLTSAVNNYSGSTTPPSAPPSTNSTQASSQYAAPAQVNANDLLKNLAALGAASAGPAPVSAPAGQPTSGFPPVAPPPAANSAPAIPGLADPQQAIAQLLSQMQSTGQLPPFPTQGAPSQSPPHQHEQHQQQVGGRSRFGDTALSQEEAFRRAGGEGGRERERGGNAYSRRQRSRSPRRQRDLPPPGHVIGEKNLPGTAHYRERNVQLDPNLPYNSIKVLSRTMFVGGIPGYMSQDDVKAVLRPYAEVQSVILNPERKHAFVKAYSRREAEAVLQNYSKITSVNLRVRWGVGFGPRDCCDYQHGMSIIPIDRLTEADKRWVHSAEWGGIGFERELVPNLVMEEPDIEIGEGVSSKAISKKMPTDGSRNGPRSSKPGEAPPPEVAPSEMPAFMRNNMGATQLANLFNNGGGVPPAPPAAAAAPSGGAAPATDSAAQLASLMAMLQNQQK</sequence>
<dbReference type="GO" id="GO:0010629">
    <property type="term" value="P:negative regulation of gene expression"/>
    <property type="evidence" value="ECO:0007669"/>
    <property type="project" value="UniProtKB-ARBA"/>
</dbReference>
<dbReference type="GO" id="GO:0006369">
    <property type="term" value="P:termination of RNA polymerase II transcription"/>
    <property type="evidence" value="ECO:0007669"/>
    <property type="project" value="UniProtKB-ARBA"/>
</dbReference>
<evidence type="ECO:0000256" key="1">
    <source>
        <dbReference type="ARBA" id="ARBA00004123"/>
    </source>
</evidence>
<dbReference type="InterPro" id="IPR012677">
    <property type="entry name" value="Nucleotide-bd_a/b_plait_sf"/>
</dbReference>
<evidence type="ECO:0000259" key="8">
    <source>
        <dbReference type="PROSITE" id="PS51391"/>
    </source>
</evidence>
<evidence type="ECO:0000313" key="11">
    <source>
        <dbReference type="Proteomes" id="UP000189513"/>
    </source>
</evidence>
<dbReference type="VEuPathDB" id="FungiDB:BON22_3084"/>
<feature type="region of interest" description="Disordered" evidence="6">
    <location>
        <begin position="490"/>
        <end position="528"/>
    </location>
</feature>
<feature type="region of interest" description="Disordered" evidence="6">
    <location>
        <begin position="546"/>
        <end position="570"/>
    </location>
</feature>
<dbReference type="InterPro" id="IPR048892">
    <property type="entry name" value="Nrd1_Seb1_dom2"/>
</dbReference>
<dbReference type="InterPro" id="IPR000504">
    <property type="entry name" value="RRM_dom"/>
</dbReference>
<gene>
    <name evidence="10" type="ORF">BON22_3084</name>
    <name evidence="9" type="ORF">CYFA0S_06e03070g</name>
</gene>
<keyword evidence="3 5" id="KW-0694">RNA-binding</keyword>
<dbReference type="GO" id="GO:0032991">
    <property type="term" value="C:protein-containing complex"/>
    <property type="evidence" value="ECO:0007669"/>
    <property type="project" value="UniProtKB-ARBA"/>
</dbReference>
<feature type="compositionally biased region" description="Low complexity" evidence="6">
    <location>
        <begin position="153"/>
        <end position="171"/>
    </location>
</feature>
<keyword evidence="4" id="KW-0539">Nucleus</keyword>
<dbReference type="PROSITE" id="PS51391">
    <property type="entry name" value="CID"/>
    <property type="match status" value="1"/>
</dbReference>
<feature type="region of interest" description="Disordered" evidence="6">
    <location>
        <begin position="246"/>
        <end position="338"/>
    </location>
</feature>
<dbReference type="GO" id="GO:0003723">
    <property type="term" value="F:RNA binding"/>
    <property type="evidence" value="ECO:0007669"/>
    <property type="project" value="UniProtKB-UniRule"/>
</dbReference>
<evidence type="ECO:0000256" key="3">
    <source>
        <dbReference type="ARBA" id="ARBA00022884"/>
    </source>
</evidence>
<dbReference type="Pfam" id="PF21380">
    <property type="entry name" value="Nrd1-Seb1_dom2"/>
    <property type="match status" value="1"/>
</dbReference>
<reference evidence="10" key="3">
    <citation type="submission" date="2017-01" db="EMBL/GenBank/DDBJ databases">
        <authorList>
            <person name="Mah S.A."/>
            <person name="Swanson W.J."/>
            <person name="Moy G.W."/>
            <person name="Vacquier V.D."/>
        </authorList>
    </citation>
    <scope>NUCLEOTIDE SEQUENCE [LARGE SCALE GENOMIC DNA]</scope>
    <source>
        <strain evidence="10">65</strain>
    </source>
</reference>
<organism evidence="9">
    <name type="scientific">Cyberlindnera fabianii</name>
    <name type="common">Yeast</name>
    <name type="synonym">Hansenula fabianii</name>
    <dbReference type="NCBI Taxonomy" id="36022"/>
    <lineage>
        <taxon>Eukaryota</taxon>
        <taxon>Fungi</taxon>
        <taxon>Dikarya</taxon>
        <taxon>Ascomycota</taxon>
        <taxon>Saccharomycotina</taxon>
        <taxon>Saccharomycetes</taxon>
        <taxon>Phaffomycetales</taxon>
        <taxon>Phaffomycetaceae</taxon>
        <taxon>Cyberlindnera</taxon>
    </lineage>
</organism>
<dbReference type="CDD" id="cd16984">
    <property type="entry name" value="CID_Nrd1_like"/>
    <property type="match status" value="1"/>
</dbReference>
<dbReference type="EMBL" id="LK052891">
    <property type="protein sequence ID" value="CDR41169.1"/>
    <property type="molecule type" value="Genomic_DNA"/>
</dbReference>
<dbReference type="InterPro" id="IPR035979">
    <property type="entry name" value="RBD_domain_sf"/>
</dbReference>
<feature type="region of interest" description="Disordered" evidence="6">
    <location>
        <begin position="147"/>
        <end position="173"/>
    </location>
</feature>
<evidence type="ECO:0000256" key="2">
    <source>
        <dbReference type="ARBA" id="ARBA00022553"/>
    </source>
</evidence>
<dbReference type="Pfam" id="PF04818">
    <property type="entry name" value="CID"/>
    <property type="match status" value="1"/>
</dbReference>
<feature type="domain" description="RRM" evidence="7">
    <location>
        <begin position="362"/>
        <end position="432"/>
    </location>
</feature>
<dbReference type="InterPro" id="IPR006569">
    <property type="entry name" value="CID_dom"/>
</dbReference>
<feature type="compositionally biased region" description="Basic and acidic residues" evidence="6">
    <location>
        <begin position="288"/>
        <end position="304"/>
    </location>
</feature>
<dbReference type="STRING" id="36022.A0A061AUC5"/>
<dbReference type="AlphaFoldDB" id="A0A061AUC5"/>
<dbReference type="FunFam" id="3.30.70.330:FF:000397">
    <property type="entry name" value="RNA binding protein Nrd1"/>
    <property type="match status" value="1"/>
</dbReference>
<evidence type="ECO:0000259" key="7">
    <source>
        <dbReference type="PROSITE" id="PS50102"/>
    </source>
</evidence>
<dbReference type="InterPro" id="IPR008942">
    <property type="entry name" value="ENTH_VHS"/>
</dbReference>
<protein>
    <submittedName>
        <fullName evidence="9">CYFA0S06e03070g1_1</fullName>
    </submittedName>
    <submittedName>
        <fullName evidence="10">Protein NRD1</fullName>
    </submittedName>
</protein>
<name>A0A061AUC5_CYBFA</name>
<feature type="domain" description="CID" evidence="8">
    <location>
        <begin position="1"/>
        <end position="154"/>
    </location>
</feature>
<dbReference type="OMA" id="GIVQTCI"/>
<evidence type="ECO:0000256" key="6">
    <source>
        <dbReference type="SAM" id="MobiDB-lite"/>
    </source>
</evidence>
<feature type="compositionally biased region" description="Low complexity" evidence="6">
    <location>
        <begin position="194"/>
        <end position="205"/>
    </location>
</feature>
<dbReference type="SUPFAM" id="SSF48464">
    <property type="entry name" value="ENTH/VHS domain"/>
    <property type="match status" value="1"/>
</dbReference>
<proteinExistence type="predicted"/>
<dbReference type="EMBL" id="MPUK01000005">
    <property type="protein sequence ID" value="ONH66877.1"/>
    <property type="molecule type" value="Genomic_DNA"/>
</dbReference>
<keyword evidence="2" id="KW-0597">Phosphoprotein</keyword>
<dbReference type="SMART" id="SM00360">
    <property type="entry name" value="RRM"/>
    <property type="match status" value="1"/>
</dbReference>
<feature type="compositionally biased region" description="Low complexity" evidence="6">
    <location>
        <begin position="557"/>
        <end position="570"/>
    </location>
</feature>
<comment type="subcellular location">
    <subcellularLocation>
        <location evidence="1">Nucleus</location>
    </subcellularLocation>
</comment>
<dbReference type="SUPFAM" id="SSF54928">
    <property type="entry name" value="RNA-binding domain, RBD"/>
    <property type="match status" value="1"/>
</dbReference>
<keyword evidence="11" id="KW-1185">Reference proteome</keyword>
<reference evidence="11" key="2">
    <citation type="journal article" date="2017" name="Genome Announc.">
        <title>Genome sequences of Cyberlindnera fabianii 65, Pichia kudriavzevii 129, and Saccharomyces cerevisiae 131 isolated from fermented masau fruits in Zimbabwe.</title>
        <authorList>
            <person name="van Rijswijck I.M.H."/>
            <person name="Derks M.F.L."/>
            <person name="Abee T."/>
            <person name="de Ridder D."/>
            <person name="Smid E.J."/>
        </authorList>
    </citation>
    <scope>NUCLEOTIDE SEQUENCE [LARGE SCALE GENOMIC DNA]</scope>
    <source>
        <strain evidence="11">65</strain>
    </source>
</reference>
<feature type="region of interest" description="Disordered" evidence="6">
    <location>
        <begin position="194"/>
        <end position="227"/>
    </location>
</feature>
<dbReference type="Proteomes" id="UP000189513">
    <property type="component" value="Unassembled WGS sequence"/>
</dbReference>
<accession>A0A061AUC5</accession>
<evidence type="ECO:0000313" key="10">
    <source>
        <dbReference type="EMBL" id="ONH66877.1"/>
    </source>
</evidence>
<evidence type="ECO:0000313" key="9">
    <source>
        <dbReference type="EMBL" id="CDR41169.1"/>
    </source>
</evidence>
<dbReference type="Gene3D" id="1.25.40.90">
    <property type="match status" value="1"/>
</dbReference>
<evidence type="ECO:0000256" key="5">
    <source>
        <dbReference type="PROSITE-ProRule" id="PRU00176"/>
    </source>
</evidence>
<dbReference type="OrthoDB" id="79367at2759"/>